<dbReference type="SUPFAM" id="SSF49899">
    <property type="entry name" value="Concanavalin A-like lectins/glucanases"/>
    <property type="match status" value="1"/>
</dbReference>
<comment type="similarity">
    <text evidence="1">Belongs to the glycosyl hydrolase 16 family.</text>
</comment>
<keyword evidence="6" id="KW-1185">Reference proteome</keyword>
<proteinExistence type="inferred from homology"/>
<gene>
    <name evidence="5" type="ORF">FHR36_001626</name>
</gene>
<feature type="domain" description="GH16" evidence="4">
    <location>
        <begin position="209"/>
        <end position="443"/>
    </location>
</feature>
<keyword evidence="3" id="KW-0732">Signal</keyword>
<feature type="compositionally biased region" description="Low complexity" evidence="2">
    <location>
        <begin position="176"/>
        <end position="191"/>
    </location>
</feature>
<comment type="caution">
    <text evidence="5">The sequence shown here is derived from an EMBL/GenBank/DDBJ whole genome shotgun (WGS) entry which is preliminary data.</text>
</comment>
<feature type="compositionally biased region" description="Pro residues" evidence="2">
    <location>
        <begin position="161"/>
        <end position="175"/>
    </location>
</feature>
<dbReference type="EMBL" id="JAMZDX010000002">
    <property type="protein sequence ID" value="MCP2308502.1"/>
    <property type="molecule type" value="Genomic_DNA"/>
</dbReference>
<feature type="compositionally biased region" description="Low complexity" evidence="2">
    <location>
        <begin position="200"/>
        <end position="215"/>
    </location>
</feature>
<evidence type="ECO:0000256" key="1">
    <source>
        <dbReference type="ARBA" id="ARBA00006865"/>
    </source>
</evidence>
<evidence type="ECO:0000313" key="6">
    <source>
        <dbReference type="Proteomes" id="UP001206483"/>
    </source>
</evidence>
<accession>A0ABT1ITQ5</accession>
<feature type="region of interest" description="Disordered" evidence="2">
    <location>
        <begin position="154"/>
        <end position="217"/>
    </location>
</feature>
<evidence type="ECO:0000259" key="4">
    <source>
        <dbReference type="PROSITE" id="PS51762"/>
    </source>
</evidence>
<protein>
    <recommendedName>
        <fullName evidence="4">GH16 domain-containing protein</fullName>
    </recommendedName>
</protein>
<organism evidence="5 6">
    <name type="scientific">Kitasatospora paracochleata</name>
    <dbReference type="NCBI Taxonomy" id="58354"/>
    <lineage>
        <taxon>Bacteria</taxon>
        <taxon>Bacillati</taxon>
        <taxon>Actinomycetota</taxon>
        <taxon>Actinomycetes</taxon>
        <taxon>Kitasatosporales</taxon>
        <taxon>Streptomycetaceae</taxon>
        <taxon>Kitasatospora</taxon>
    </lineage>
</organism>
<dbReference type="InterPro" id="IPR050546">
    <property type="entry name" value="Glycosyl_Hydrlase_16"/>
</dbReference>
<evidence type="ECO:0000256" key="3">
    <source>
        <dbReference type="SAM" id="SignalP"/>
    </source>
</evidence>
<dbReference type="Gene3D" id="2.60.120.200">
    <property type="match status" value="1"/>
</dbReference>
<feature type="chain" id="PRO_5045248530" description="GH16 domain-containing protein" evidence="3">
    <location>
        <begin position="30"/>
        <end position="443"/>
    </location>
</feature>
<sequence>MRLSRPARIGAVAGAAALCGLPFAGSAQAAWFGYGTTVPAGTAAGTTAPSATTVTQDKLTPTSMTAGVAATASLAVHSSSCFTAKTVGVGLRDAAGANLDFPGNATNVRICPEGLAFTSAARTLPAGTYTQFGFWQDTANGWHNLPSRTLTVAPAGTAAPAPAPTPVAPTAPAPAPTTAAPTTAAPTTAAPTPLPPAPTAPSSTAAPSSPAAGSPIPGKALTWSEEFDSAIAYGSKWTGDKSSAYRYGNHNPDDNKLDWLSPSNVSVAGGVATFTAKPSAHTLENGKQAWDTGLLTTEYSSQGFQVKTGDYAETRVKLPAGTGAWPALWTWKNGGSEIDSFEYHPDNPNLLELTNHVKSGSKYYTDAGAVAKDQWVTIGTYYGANSVDWYVNGKKVFSDGTGVGANWSAYLILNLSLSAGQYHPAAAGSAPITFAADYVRVYR</sequence>
<dbReference type="Proteomes" id="UP001206483">
    <property type="component" value="Unassembled WGS sequence"/>
</dbReference>
<dbReference type="InterPro" id="IPR013320">
    <property type="entry name" value="ConA-like_dom_sf"/>
</dbReference>
<dbReference type="RefSeq" id="WP_253795215.1">
    <property type="nucleotide sequence ID" value="NZ_BAAAUB010000011.1"/>
</dbReference>
<reference evidence="5 6" key="1">
    <citation type="submission" date="2022-06" db="EMBL/GenBank/DDBJ databases">
        <title>Sequencing the genomes of 1000 actinobacteria strains.</title>
        <authorList>
            <person name="Klenk H.-P."/>
        </authorList>
    </citation>
    <scope>NUCLEOTIDE SEQUENCE [LARGE SCALE GENOMIC DNA]</scope>
    <source>
        <strain evidence="5 6">DSM 41656</strain>
    </source>
</reference>
<dbReference type="InterPro" id="IPR000757">
    <property type="entry name" value="Beta-glucanase-like"/>
</dbReference>
<evidence type="ECO:0000313" key="5">
    <source>
        <dbReference type="EMBL" id="MCP2308502.1"/>
    </source>
</evidence>
<feature type="signal peptide" evidence="3">
    <location>
        <begin position="1"/>
        <end position="29"/>
    </location>
</feature>
<dbReference type="CDD" id="cd08023">
    <property type="entry name" value="GH16_laminarinase_like"/>
    <property type="match status" value="1"/>
</dbReference>
<name>A0ABT1ITQ5_9ACTN</name>
<evidence type="ECO:0000256" key="2">
    <source>
        <dbReference type="SAM" id="MobiDB-lite"/>
    </source>
</evidence>
<dbReference type="PANTHER" id="PTHR10963">
    <property type="entry name" value="GLYCOSYL HYDROLASE-RELATED"/>
    <property type="match status" value="1"/>
</dbReference>
<dbReference type="PROSITE" id="PS51762">
    <property type="entry name" value="GH16_2"/>
    <property type="match status" value="1"/>
</dbReference>
<dbReference type="PANTHER" id="PTHR10963:SF55">
    <property type="entry name" value="GLYCOSIDE HYDROLASE FAMILY 16 PROTEIN"/>
    <property type="match status" value="1"/>
</dbReference>